<evidence type="ECO:0000313" key="2">
    <source>
        <dbReference type="Proteomes" id="UP000708208"/>
    </source>
</evidence>
<accession>A0A8J2PI92</accession>
<protein>
    <submittedName>
        <fullName evidence="1">Uncharacterized protein</fullName>
    </submittedName>
</protein>
<keyword evidence="2" id="KW-1185">Reference proteome</keyword>
<reference evidence="1" key="1">
    <citation type="submission" date="2021-06" db="EMBL/GenBank/DDBJ databases">
        <authorList>
            <person name="Hodson N. C."/>
            <person name="Mongue J. A."/>
            <person name="Jaron S. K."/>
        </authorList>
    </citation>
    <scope>NUCLEOTIDE SEQUENCE</scope>
</reference>
<dbReference type="Proteomes" id="UP000708208">
    <property type="component" value="Unassembled WGS sequence"/>
</dbReference>
<gene>
    <name evidence="1" type="ORF">AFUS01_LOCUS41076</name>
</gene>
<organism evidence="1 2">
    <name type="scientific">Allacma fusca</name>
    <dbReference type="NCBI Taxonomy" id="39272"/>
    <lineage>
        <taxon>Eukaryota</taxon>
        <taxon>Metazoa</taxon>
        <taxon>Ecdysozoa</taxon>
        <taxon>Arthropoda</taxon>
        <taxon>Hexapoda</taxon>
        <taxon>Collembola</taxon>
        <taxon>Symphypleona</taxon>
        <taxon>Sminthuridae</taxon>
        <taxon>Allacma</taxon>
    </lineage>
</organism>
<dbReference type="EMBL" id="CAJVCH010560025">
    <property type="protein sequence ID" value="CAG7831328.1"/>
    <property type="molecule type" value="Genomic_DNA"/>
</dbReference>
<evidence type="ECO:0000313" key="1">
    <source>
        <dbReference type="EMBL" id="CAG7831328.1"/>
    </source>
</evidence>
<proteinExistence type="predicted"/>
<comment type="caution">
    <text evidence="1">The sequence shown here is derived from an EMBL/GenBank/DDBJ whole genome shotgun (WGS) entry which is preliminary data.</text>
</comment>
<name>A0A8J2PI92_9HEXA</name>
<dbReference type="AlphaFoldDB" id="A0A8J2PI92"/>
<sequence length="117" mass="13675">MHTNNQVLRYAYPKDLLGKYGSEIPTNQRQMFQIITPSMDIDMKVIDDASKLKVPYSNIMKFSSRSRRNDKIVHPASQLNFPVNYALEEGAVTKFYRPLFYIGPPFQQHFFIERNGL</sequence>